<organism evidence="7 8">
    <name type="scientific">Candidatus Magnetominusculus xianensis</name>
    <dbReference type="NCBI Taxonomy" id="1748249"/>
    <lineage>
        <taxon>Bacteria</taxon>
        <taxon>Pseudomonadati</taxon>
        <taxon>Nitrospirota</taxon>
        <taxon>Nitrospiria</taxon>
        <taxon>Nitrospirales</taxon>
        <taxon>Nitrospiraceae</taxon>
        <taxon>Candidatus Magnetominusculus</taxon>
    </lineage>
</organism>
<evidence type="ECO:0000256" key="2">
    <source>
        <dbReference type="ARBA" id="ARBA00022692"/>
    </source>
</evidence>
<comment type="subcellular location">
    <subcellularLocation>
        <location evidence="1">Membrane</location>
        <topology evidence="1">Single-pass membrane protein</topology>
    </subcellularLocation>
</comment>
<dbReference type="SUPFAM" id="SSF56112">
    <property type="entry name" value="Protein kinase-like (PK-like)"/>
    <property type="match status" value="1"/>
</dbReference>
<dbReference type="Gene3D" id="2.130.10.130">
    <property type="entry name" value="Integrin alpha, N-terminal"/>
    <property type="match status" value="1"/>
</dbReference>
<evidence type="ECO:0000256" key="4">
    <source>
        <dbReference type="ARBA" id="ARBA00023136"/>
    </source>
</evidence>
<dbReference type="InterPro" id="IPR028994">
    <property type="entry name" value="Integrin_alpha_N"/>
</dbReference>
<feature type="chain" id="PRO_5047484659" description="Protein kinase domain-containing protein" evidence="6">
    <location>
        <begin position="24"/>
        <end position="1104"/>
    </location>
</feature>
<evidence type="ECO:0000313" key="8">
    <source>
        <dbReference type="Proteomes" id="UP000060487"/>
    </source>
</evidence>
<dbReference type="EMBL" id="LNQR01000032">
    <property type="protein sequence ID" value="KWT91077.1"/>
    <property type="molecule type" value="Genomic_DNA"/>
</dbReference>
<comment type="caution">
    <text evidence="7">The sequence shown here is derived from an EMBL/GenBank/DDBJ whole genome shotgun (WGS) entry which is preliminary data.</text>
</comment>
<keyword evidence="6" id="KW-0732">Signal</keyword>
<accession>A0ABR5SHD9</accession>
<keyword evidence="3 5" id="KW-1133">Transmembrane helix</keyword>
<name>A0ABR5SHD9_9BACT</name>
<evidence type="ECO:0000256" key="1">
    <source>
        <dbReference type="ARBA" id="ARBA00004167"/>
    </source>
</evidence>
<dbReference type="PANTHER" id="PTHR21419">
    <property type="match status" value="1"/>
</dbReference>
<dbReference type="SUPFAM" id="SSF69318">
    <property type="entry name" value="Integrin alpha N-terminal domain"/>
    <property type="match status" value="1"/>
</dbReference>
<evidence type="ECO:0000313" key="7">
    <source>
        <dbReference type="EMBL" id="KWT91077.1"/>
    </source>
</evidence>
<dbReference type="InterPro" id="IPR045232">
    <property type="entry name" value="FAM234"/>
</dbReference>
<evidence type="ECO:0000256" key="6">
    <source>
        <dbReference type="SAM" id="SignalP"/>
    </source>
</evidence>
<evidence type="ECO:0000256" key="5">
    <source>
        <dbReference type="SAM" id="Phobius"/>
    </source>
</evidence>
<feature type="signal peptide" evidence="6">
    <location>
        <begin position="1"/>
        <end position="23"/>
    </location>
</feature>
<dbReference type="PANTHER" id="PTHR21419:SF30">
    <property type="entry name" value="IG-LIKE DOMAIN-CONTAINING PROTEIN"/>
    <property type="match status" value="1"/>
</dbReference>
<keyword evidence="2 5" id="KW-0812">Transmembrane</keyword>
<feature type="transmembrane region" description="Helical" evidence="5">
    <location>
        <begin position="696"/>
        <end position="716"/>
    </location>
</feature>
<keyword evidence="8" id="KW-1185">Reference proteome</keyword>
<gene>
    <name evidence="7" type="ORF">ASN18_0901</name>
</gene>
<feature type="transmembrane region" description="Helical" evidence="5">
    <location>
        <begin position="580"/>
        <end position="607"/>
    </location>
</feature>
<reference evidence="7 8" key="1">
    <citation type="submission" date="2015-11" db="EMBL/GenBank/DDBJ databases">
        <authorList>
            <person name="Lin W."/>
        </authorList>
    </citation>
    <scope>NUCLEOTIDE SEQUENCE [LARGE SCALE GENOMIC DNA]</scope>
    <source>
        <strain evidence="7 8">HCH-1</strain>
    </source>
</reference>
<evidence type="ECO:0000256" key="3">
    <source>
        <dbReference type="ARBA" id="ARBA00022989"/>
    </source>
</evidence>
<protein>
    <recommendedName>
        <fullName evidence="9">Protein kinase domain-containing protein</fullName>
    </recommendedName>
</protein>
<dbReference type="Proteomes" id="UP000060487">
    <property type="component" value="Unassembled WGS sequence"/>
</dbReference>
<proteinExistence type="predicted"/>
<sequence>MRTHFTVRQLVLLVLLLPTLASAGGPWFFPPNNDKQWVETYGEISTSLVFGDISGDGKNKIIFGTKNGYIVSINSNGKKPHAIKIGDSIKADPILLDLKKSGITDILAFAKLADYDKPADKSVFAVIDGRTFTKRTEVNIPGSITSRPVIADFDNDGNVDVLIAARGIFLIDGEGLTQKAPLDVYQFDVNGTTFSSPVAGDLNDDGISDFIIPFTYKDKYYLQVFLSESNDFVFNQLTLPIVNELRVAPTLIKGSQSKDAITWQLICPSHNKTVDFYTLTVHADKTLTIKPDIIYKGLQFSFLNQLSAFCAGGSDCFLYLNIIETNSIWKISTVDFTKFPVADGIKSYDNIPFYLRKSDNATYVPMILSQDNNTLYGVEDGKANALAEFNAPIPQLDRLFLFPTADGQFALTGITDEKQIYFAPAPAINLPLRSPNVPDYFNQGIMPPPEMDSLLTELKNSLLSHNDERTFVLMSIAGELYPGDQYFRQAIKQFKQNIKQEAALLSSFTGVKNDIMEMVSKYDYPALLQFILYRDVEKKLEHVLKQDPEFLEEPGVADFYKKVQLVRSVIQAFIPLATGIFILTVLILVVFNYPLFIKLFYTVFFWWRENSKWKKVIAAHPGAGEIPAYLNDAGLLSKPPTQAWDFSLKVLLAKLIKRDTTMEWLGILRLYENNVINGVKLSNSEKRRFYRYILSLYKRLFYMRLASAGLIEWLIFQIKHVLQRDNYDIKTNDHALCSLKIELARAFLNIDEFKPAFNYLHKFILTEYETRPEGGTTEEMDFLDRLPEHKIESYFLNFNKHFLSRVPTLKDQIVILTAYRRKQLQSGVDQLINQRLKGCLAARGFPMVVVGDYVPMGLYRDHGMFVTLGAYNQERKMDVLLRCIPKRHKHINIADYQALNNLPDGFTRIYNVHRSHKWLVQVEPLIRASSLKTLGVTGMTPNKVKVILSAVVELLSAAQPLRFIPNLHPSHVFWDDGKVLLAGNGLSKLSIDRQIILHSRRYKAVFRGDWFVTPEFLAEPSPEKILESEELKEKTIVYCLGLLTYWMLEGRFPLNTPPGSGTPVVLTKFSDAGKLVSAALAPAQNRIRLYEFKDIMRDIRWGWD</sequence>
<dbReference type="InterPro" id="IPR011009">
    <property type="entry name" value="Kinase-like_dom_sf"/>
</dbReference>
<keyword evidence="4 5" id="KW-0472">Membrane</keyword>
<dbReference type="RefSeq" id="WP_157072827.1">
    <property type="nucleotide sequence ID" value="NZ_LNQR01000032.1"/>
</dbReference>
<evidence type="ECO:0008006" key="9">
    <source>
        <dbReference type="Google" id="ProtNLM"/>
    </source>
</evidence>